<protein>
    <recommendedName>
        <fullName evidence="3">Prepilin-type N-terminal cleavage/methylation domain-containing protein</fullName>
    </recommendedName>
</protein>
<gene>
    <name evidence="2" type="ORF">STPYR_11729</name>
</gene>
<feature type="transmembrane region" description="Helical" evidence="1">
    <location>
        <begin position="12"/>
        <end position="38"/>
    </location>
</feature>
<name>A0A1Y5Q3D8_9GAMM</name>
<evidence type="ECO:0000313" key="2">
    <source>
        <dbReference type="EMBL" id="SBV36799.1"/>
    </source>
</evidence>
<dbReference type="EMBL" id="FLTS01000001">
    <property type="protein sequence ID" value="SBV36799.1"/>
    <property type="molecule type" value="Genomic_DNA"/>
</dbReference>
<organism evidence="2">
    <name type="scientific">uncultured Stenotrophomonas sp</name>
    <dbReference type="NCBI Taxonomy" id="165438"/>
    <lineage>
        <taxon>Bacteria</taxon>
        <taxon>Pseudomonadati</taxon>
        <taxon>Pseudomonadota</taxon>
        <taxon>Gammaproteobacteria</taxon>
        <taxon>Lysobacterales</taxon>
        <taxon>Lysobacteraceae</taxon>
        <taxon>Stenotrophomonas</taxon>
        <taxon>environmental samples</taxon>
    </lineage>
</organism>
<sequence length="367" mass="38654">MSLPPLPTRQQGWSLVELAVGLVISALLTVLLVTLLPLGSRILDREHQQQELSQAEEALLGYARVHARMPAADSNGDGRADAGSTDGWLPVDDLALGSRMRIRYQVQPHFLQPAGDLYRPLLPPDYDAQTAGNVNGLDFCMRLLLDQRGGATLGGLGMPVAYYLAHSGGSGQDRAEADKTWNVTAQMLPGSATTETVALAAAGPGEFAARLSCPDRLARAQGSAQSALASYSAKRMADFNEKFRTFDVKVAKLTLEQAETGLAFAGVGLAMAIVDEAIAITLTAAGWPPEGIAIGVGIGEHAVAIASIIFAAIQVAAAEKDKASAVQGVKDAEDNLVRAETAQTRIDTLYLDANLDAVKLEKAGLEQ</sequence>
<accession>A0A1Y5Q3D8</accession>
<reference evidence="2" key="1">
    <citation type="submission" date="2016-03" db="EMBL/GenBank/DDBJ databases">
        <authorList>
            <person name="Ploux O."/>
        </authorList>
    </citation>
    <scope>NUCLEOTIDE SEQUENCE</scope>
    <source>
        <strain evidence="2">UC10</strain>
    </source>
</reference>
<keyword evidence="1" id="KW-0472">Membrane</keyword>
<evidence type="ECO:0008006" key="3">
    <source>
        <dbReference type="Google" id="ProtNLM"/>
    </source>
</evidence>
<evidence type="ECO:0000256" key="1">
    <source>
        <dbReference type="SAM" id="Phobius"/>
    </source>
</evidence>
<proteinExistence type="predicted"/>
<dbReference type="AlphaFoldDB" id="A0A1Y5Q3D8"/>
<keyword evidence="1" id="KW-0812">Transmembrane</keyword>
<keyword evidence="1" id="KW-1133">Transmembrane helix</keyword>